<dbReference type="EMBL" id="UEGW01000001">
    <property type="protein sequence ID" value="SRX95773.1"/>
    <property type="molecule type" value="Genomic_DNA"/>
</dbReference>
<dbReference type="Gene3D" id="1.10.287.850">
    <property type="entry name" value="HP0062-like domain"/>
    <property type="match status" value="1"/>
</dbReference>
<name>A0A375Z3N0_MYCSH</name>
<keyword evidence="4" id="KW-1185">Reference proteome</keyword>
<evidence type="ECO:0000259" key="2">
    <source>
        <dbReference type="Pfam" id="PF12484"/>
    </source>
</evidence>
<evidence type="ECO:0000313" key="4">
    <source>
        <dbReference type="Proteomes" id="UP000252015"/>
    </source>
</evidence>
<protein>
    <submittedName>
        <fullName evidence="3">PE-PGRS family protein, triacylglycerol lipase LipY (Esterase/lipase) (Triglyceride lipase) (Tributyrase) [Mycobacterium tuberculosis H37Rv]</fullName>
    </submittedName>
</protein>
<reference evidence="3 4" key="1">
    <citation type="submission" date="2018-05" db="EMBL/GenBank/DDBJ databases">
        <authorList>
            <consortium name="IHU Genomes"/>
        </authorList>
    </citation>
    <scope>NUCLEOTIDE SEQUENCE [LARGE SCALE GENOMIC DNA]</scope>
    <source>
        <strain evidence="3 4">P7336</strain>
    </source>
</reference>
<dbReference type="InterPro" id="IPR000084">
    <property type="entry name" value="PE-PGRS_N"/>
</dbReference>
<dbReference type="Pfam" id="PF12484">
    <property type="entry name" value="PPE-SVP"/>
    <property type="match status" value="1"/>
</dbReference>
<gene>
    <name evidence="3" type="ORF">MSP7336_04046</name>
</gene>
<proteinExistence type="predicted"/>
<dbReference type="RefSeq" id="WP_113964435.1">
    <property type="nucleotide sequence ID" value="NZ_UEGW01000001.1"/>
</dbReference>
<evidence type="ECO:0000313" key="3">
    <source>
        <dbReference type="EMBL" id="SRX95773.1"/>
    </source>
</evidence>
<dbReference type="AlphaFoldDB" id="A0A375Z3N0"/>
<evidence type="ECO:0000259" key="1">
    <source>
        <dbReference type="Pfam" id="PF00934"/>
    </source>
</evidence>
<dbReference type="Pfam" id="PF00934">
    <property type="entry name" value="PE"/>
    <property type="match status" value="1"/>
</dbReference>
<dbReference type="Proteomes" id="UP000252015">
    <property type="component" value="Unassembled WGS sequence"/>
</dbReference>
<sequence>MSFVTTQPQALTAAGAKLQNIGSAMFAANAAAAALTTNISPAAADEVSVLQATQFSAYGALYQQISTQATAIHEMFVHALGTSANSYDATEAANSAVAESSPLGTLASLAGNIFNVGPGNIGSAASDLLELGALNWSTAPGTAALSGTDALGAGLGGAVLTGAAGPAGRAGLGGVLAGVGEAPSVGGLSVPPSWTGMGAPGSSPVPATLAGGGWTSAAPESTRVATMPAGMPAVASAGRGNFGFGAPRYGCKPTVMPKSAVV</sequence>
<dbReference type="InterPro" id="IPR038332">
    <property type="entry name" value="PPE_sf"/>
</dbReference>
<dbReference type="SUPFAM" id="SSF140459">
    <property type="entry name" value="PE/PPE dimer-like"/>
    <property type="match status" value="1"/>
</dbReference>
<feature type="domain" description="PE" evidence="1">
    <location>
        <begin position="4"/>
        <end position="94"/>
    </location>
</feature>
<dbReference type="InterPro" id="IPR022171">
    <property type="entry name" value="PPE_C"/>
</dbReference>
<organism evidence="3 4">
    <name type="scientific">Mycobacterium shimoidei</name>
    <dbReference type="NCBI Taxonomy" id="29313"/>
    <lineage>
        <taxon>Bacteria</taxon>
        <taxon>Bacillati</taxon>
        <taxon>Actinomycetota</taxon>
        <taxon>Actinomycetes</taxon>
        <taxon>Mycobacteriales</taxon>
        <taxon>Mycobacteriaceae</taxon>
        <taxon>Mycobacterium</taxon>
    </lineage>
</organism>
<feature type="domain" description="PPE family C-terminal" evidence="2">
    <location>
        <begin position="177"/>
        <end position="258"/>
    </location>
</feature>
<accession>A0A375Z3N0</accession>